<feature type="domain" description="RCK C-terminal" evidence="12">
    <location>
        <begin position="481"/>
        <end position="560"/>
    </location>
</feature>
<evidence type="ECO:0000313" key="14">
    <source>
        <dbReference type="Proteomes" id="UP000186607"/>
    </source>
</evidence>
<keyword evidence="5" id="KW-0406">Ion transport</keyword>
<evidence type="ECO:0000256" key="11">
    <source>
        <dbReference type="SAM" id="Phobius"/>
    </source>
</evidence>
<dbReference type="GO" id="GO:0008324">
    <property type="term" value="F:monoatomic cation transmembrane transporter activity"/>
    <property type="evidence" value="ECO:0007669"/>
    <property type="project" value="InterPro"/>
</dbReference>
<dbReference type="eggNOG" id="COG0569">
    <property type="taxonomic scope" value="Bacteria"/>
</dbReference>
<dbReference type="Gene3D" id="3.30.70.1450">
    <property type="entry name" value="Regulator of K+ conductance, C-terminal domain"/>
    <property type="match status" value="1"/>
</dbReference>
<organism evidence="13 14">
    <name type="scientific">Deinococcus marmoris</name>
    <dbReference type="NCBI Taxonomy" id="249408"/>
    <lineage>
        <taxon>Bacteria</taxon>
        <taxon>Thermotogati</taxon>
        <taxon>Deinococcota</taxon>
        <taxon>Deinococci</taxon>
        <taxon>Deinococcales</taxon>
        <taxon>Deinococcaceae</taxon>
        <taxon>Deinococcus</taxon>
    </lineage>
</organism>
<dbReference type="InterPro" id="IPR001807">
    <property type="entry name" value="ClC"/>
</dbReference>
<sequence length="563" mass="57338">MRSPLPRAVLTRLETGRVVVLSVLVGALVGGLSILLRLLLEAVLRLGALVTGYAPPGTPGEGGLLMAFGDALPWGLLALPVVGALYAWLVPAAAGDALGQLVRGYHARGQWPSPLIQLRTLLGTVLAYGTGLLVGRDSAFTITGQLGARLLGRFTRLDAVEARTLTLAGAAAALGAVLHAPLAAAVLIAEVLYRRFEFEFEVVMPCVLAAVAGTAVYGLAFGFTPLLSVPVLGVPSSAQLPALLGVALAATLAGWLSLLAVRAVPESWASGKLRPLLGGLFGLLTAAIAFYGTPAVLGDGSGWVQLGVSDFVGADGGVAGAWRWLLLALGARLAFGGGVLPSVGVGGLIGAGLGSLLGVDPALSTLIGLVAYLTVTLNVPLAATLLAVAWGGEALLPSALLAAGLAHVLSGTDGLVPGQVRARAQSGVHQGGPGLIGGLAQLPDSVRFIPRRAVEPSAEAAQDAPAVPYDGLPTPSAEALPDLPSLPSNERELYRRGVPPGWRGARLKLLSLPPGVEVVGLVRDGTVRLPHPEMRLTTDDELVFLARPDAYAALEGLLRLPGA</sequence>
<evidence type="ECO:0000256" key="9">
    <source>
        <dbReference type="ARBA" id="ARBA00023303"/>
    </source>
</evidence>
<dbReference type="EMBL" id="MSTI01000077">
    <property type="protein sequence ID" value="OLV18089.1"/>
    <property type="molecule type" value="Genomic_DNA"/>
</dbReference>
<keyword evidence="7" id="KW-0869">Chloride channel</keyword>
<feature type="transmembrane region" description="Helical" evidence="11">
    <location>
        <begin position="276"/>
        <end position="297"/>
    </location>
</feature>
<evidence type="ECO:0000256" key="8">
    <source>
        <dbReference type="ARBA" id="ARBA00023214"/>
    </source>
</evidence>
<evidence type="ECO:0000256" key="10">
    <source>
        <dbReference type="SAM" id="MobiDB-lite"/>
    </source>
</evidence>
<feature type="transmembrane region" description="Helical" evidence="11">
    <location>
        <begin position="74"/>
        <end position="94"/>
    </location>
</feature>
<dbReference type="PANTHER" id="PTHR43427">
    <property type="entry name" value="CHLORIDE CHANNEL PROTEIN CLC-E"/>
    <property type="match status" value="1"/>
</dbReference>
<feature type="transmembrane region" description="Helical" evidence="11">
    <location>
        <begin position="202"/>
        <end position="223"/>
    </location>
</feature>
<dbReference type="InterPro" id="IPR050368">
    <property type="entry name" value="ClC-type_chloride_channel"/>
</dbReference>
<comment type="subcellular location">
    <subcellularLocation>
        <location evidence="1">Membrane</location>
        <topology evidence="1">Multi-pass membrane protein</topology>
    </subcellularLocation>
</comment>
<feature type="transmembrane region" description="Helical" evidence="11">
    <location>
        <begin position="369"/>
        <end position="390"/>
    </location>
</feature>
<dbReference type="GO" id="GO:0034707">
    <property type="term" value="C:chloride channel complex"/>
    <property type="evidence" value="ECO:0007669"/>
    <property type="project" value="UniProtKB-KW"/>
</dbReference>
<keyword evidence="4 11" id="KW-1133">Transmembrane helix</keyword>
<evidence type="ECO:0000259" key="12">
    <source>
        <dbReference type="PROSITE" id="PS51202"/>
    </source>
</evidence>
<evidence type="ECO:0000256" key="7">
    <source>
        <dbReference type="ARBA" id="ARBA00023173"/>
    </source>
</evidence>
<evidence type="ECO:0000256" key="2">
    <source>
        <dbReference type="ARBA" id="ARBA00022448"/>
    </source>
</evidence>
<dbReference type="STRING" id="249408.BOO71_0007324"/>
<dbReference type="PANTHER" id="PTHR43427:SF6">
    <property type="entry name" value="CHLORIDE CHANNEL PROTEIN CLC-E"/>
    <property type="match status" value="1"/>
</dbReference>
<dbReference type="Proteomes" id="UP000186607">
    <property type="component" value="Unassembled WGS sequence"/>
</dbReference>
<dbReference type="AlphaFoldDB" id="A0A1U7NYU6"/>
<dbReference type="Pfam" id="PF00654">
    <property type="entry name" value="Voltage_CLC"/>
    <property type="match status" value="1"/>
</dbReference>
<feature type="region of interest" description="Disordered" evidence="10">
    <location>
        <begin position="457"/>
        <end position="488"/>
    </location>
</feature>
<keyword evidence="6 11" id="KW-0472">Membrane</keyword>
<gene>
    <name evidence="13" type="ORF">BOO71_0007324</name>
</gene>
<feature type="transmembrane region" description="Helical" evidence="11">
    <location>
        <begin position="167"/>
        <end position="193"/>
    </location>
</feature>
<reference evidence="13 14" key="1">
    <citation type="submission" date="2017-01" db="EMBL/GenBank/DDBJ databases">
        <title>Genome Analysis of Deinococcus marmoris KOPRI26562.</title>
        <authorList>
            <person name="Kim J.H."/>
            <person name="Oh H.-M."/>
        </authorList>
    </citation>
    <scope>NUCLEOTIDE SEQUENCE [LARGE SCALE GENOMIC DNA]</scope>
    <source>
        <strain evidence="13 14">KOPRI26562</strain>
    </source>
</reference>
<feature type="transmembrane region" description="Helical" evidence="11">
    <location>
        <begin position="115"/>
        <end position="134"/>
    </location>
</feature>
<feature type="transmembrane region" description="Helical" evidence="11">
    <location>
        <begin position="333"/>
        <end position="357"/>
    </location>
</feature>
<protein>
    <submittedName>
        <fullName evidence="13">Chloride channel protein</fullName>
    </submittedName>
</protein>
<evidence type="ECO:0000313" key="13">
    <source>
        <dbReference type="EMBL" id="OLV18089.1"/>
    </source>
</evidence>
<keyword evidence="14" id="KW-1185">Reference proteome</keyword>
<proteinExistence type="predicted"/>
<keyword evidence="2" id="KW-0813">Transport</keyword>
<accession>A0A1U7NYU6</accession>
<dbReference type="OrthoDB" id="57273at2"/>
<evidence type="ECO:0000256" key="3">
    <source>
        <dbReference type="ARBA" id="ARBA00022692"/>
    </source>
</evidence>
<dbReference type="RefSeq" id="WP_075832775.1">
    <property type="nucleotide sequence ID" value="NZ_MSTI01000077.1"/>
</dbReference>
<dbReference type="Pfam" id="PF02080">
    <property type="entry name" value="TrkA_C"/>
    <property type="match status" value="1"/>
</dbReference>
<evidence type="ECO:0000256" key="1">
    <source>
        <dbReference type="ARBA" id="ARBA00004141"/>
    </source>
</evidence>
<keyword evidence="3 11" id="KW-0812">Transmembrane</keyword>
<evidence type="ECO:0000256" key="4">
    <source>
        <dbReference type="ARBA" id="ARBA00022989"/>
    </source>
</evidence>
<dbReference type="InterPro" id="IPR014743">
    <property type="entry name" value="Cl-channel_core"/>
</dbReference>
<dbReference type="CDD" id="cd00400">
    <property type="entry name" value="Voltage_gated_ClC"/>
    <property type="match status" value="1"/>
</dbReference>
<dbReference type="InterPro" id="IPR006037">
    <property type="entry name" value="RCK_C"/>
</dbReference>
<name>A0A1U7NYU6_9DEIO</name>
<dbReference type="SUPFAM" id="SSF81340">
    <property type="entry name" value="Clc chloride channel"/>
    <property type="match status" value="1"/>
</dbReference>
<feature type="transmembrane region" description="Helical" evidence="11">
    <location>
        <begin position="20"/>
        <end position="40"/>
    </location>
</feature>
<evidence type="ECO:0000256" key="6">
    <source>
        <dbReference type="ARBA" id="ARBA00023136"/>
    </source>
</evidence>
<dbReference type="PROSITE" id="PS51202">
    <property type="entry name" value="RCK_C"/>
    <property type="match status" value="1"/>
</dbReference>
<dbReference type="InterPro" id="IPR036721">
    <property type="entry name" value="RCK_C_sf"/>
</dbReference>
<dbReference type="Gene3D" id="1.10.3080.10">
    <property type="entry name" value="Clc chloride channel"/>
    <property type="match status" value="1"/>
</dbReference>
<evidence type="ECO:0000256" key="5">
    <source>
        <dbReference type="ARBA" id="ARBA00023065"/>
    </source>
</evidence>
<dbReference type="GO" id="GO:0006813">
    <property type="term" value="P:potassium ion transport"/>
    <property type="evidence" value="ECO:0007669"/>
    <property type="project" value="InterPro"/>
</dbReference>
<keyword evidence="9" id="KW-0407">Ion channel</keyword>
<dbReference type="SUPFAM" id="SSF116726">
    <property type="entry name" value="TrkA C-terminal domain-like"/>
    <property type="match status" value="1"/>
</dbReference>
<comment type="caution">
    <text evidence="13">The sequence shown here is derived from an EMBL/GenBank/DDBJ whole genome shotgun (WGS) entry which is preliminary data.</text>
</comment>
<dbReference type="eggNOG" id="COG0038">
    <property type="taxonomic scope" value="Bacteria"/>
</dbReference>
<keyword evidence="8" id="KW-0868">Chloride</keyword>
<feature type="transmembrane region" description="Helical" evidence="11">
    <location>
        <begin position="243"/>
        <end position="264"/>
    </location>
</feature>
<dbReference type="GO" id="GO:0005254">
    <property type="term" value="F:chloride channel activity"/>
    <property type="evidence" value="ECO:0007669"/>
    <property type="project" value="UniProtKB-KW"/>
</dbReference>